<dbReference type="AlphaFoldDB" id="A0A6A5S6B7"/>
<dbReference type="GO" id="GO:0003677">
    <property type="term" value="F:DNA binding"/>
    <property type="evidence" value="ECO:0007669"/>
    <property type="project" value="InterPro"/>
</dbReference>
<protein>
    <recommendedName>
        <fullName evidence="1">HTH psq-type domain-containing protein</fullName>
    </recommendedName>
</protein>
<dbReference type="SUPFAM" id="SSF46689">
    <property type="entry name" value="Homeodomain-like"/>
    <property type="match status" value="1"/>
</dbReference>
<keyword evidence="3" id="KW-1185">Reference proteome</keyword>
<name>A0A6A5S6B7_9PLEO</name>
<dbReference type="InterPro" id="IPR007889">
    <property type="entry name" value="HTH_Psq"/>
</dbReference>
<evidence type="ECO:0000259" key="1">
    <source>
        <dbReference type="Pfam" id="PF05225"/>
    </source>
</evidence>
<evidence type="ECO:0000313" key="3">
    <source>
        <dbReference type="Proteomes" id="UP000800038"/>
    </source>
</evidence>
<gene>
    <name evidence="2" type="ORF">EJ02DRAFT_459793</name>
</gene>
<proteinExistence type="predicted"/>
<dbReference type="EMBL" id="ML976209">
    <property type="protein sequence ID" value="KAF1936135.1"/>
    <property type="molecule type" value="Genomic_DNA"/>
</dbReference>
<reference evidence="2" key="1">
    <citation type="journal article" date="2020" name="Stud. Mycol.">
        <title>101 Dothideomycetes genomes: a test case for predicting lifestyles and emergence of pathogens.</title>
        <authorList>
            <person name="Haridas S."/>
            <person name="Albert R."/>
            <person name="Binder M."/>
            <person name="Bloem J."/>
            <person name="Labutti K."/>
            <person name="Salamov A."/>
            <person name="Andreopoulos B."/>
            <person name="Baker S."/>
            <person name="Barry K."/>
            <person name="Bills G."/>
            <person name="Bluhm B."/>
            <person name="Cannon C."/>
            <person name="Castanera R."/>
            <person name="Culley D."/>
            <person name="Daum C."/>
            <person name="Ezra D."/>
            <person name="Gonzalez J."/>
            <person name="Henrissat B."/>
            <person name="Kuo A."/>
            <person name="Liang C."/>
            <person name="Lipzen A."/>
            <person name="Lutzoni F."/>
            <person name="Magnuson J."/>
            <person name="Mondo S."/>
            <person name="Nolan M."/>
            <person name="Ohm R."/>
            <person name="Pangilinan J."/>
            <person name="Park H.-J."/>
            <person name="Ramirez L."/>
            <person name="Alfaro M."/>
            <person name="Sun H."/>
            <person name="Tritt A."/>
            <person name="Yoshinaga Y."/>
            <person name="Zwiers L.-H."/>
            <person name="Turgeon B."/>
            <person name="Goodwin S."/>
            <person name="Spatafora J."/>
            <person name="Crous P."/>
            <person name="Grigoriev I."/>
        </authorList>
    </citation>
    <scope>NUCLEOTIDE SEQUENCE</scope>
    <source>
        <strain evidence="2">CBS 161.51</strain>
    </source>
</reference>
<dbReference type="OrthoDB" id="3786747at2759"/>
<accession>A0A6A5S6B7</accession>
<dbReference type="Pfam" id="PF05225">
    <property type="entry name" value="HTH_psq"/>
    <property type="match status" value="1"/>
</dbReference>
<dbReference type="Proteomes" id="UP000800038">
    <property type="component" value="Unassembled WGS sequence"/>
</dbReference>
<sequence>MTMPQQQRPRKPYCKGRLCLAVRQYQSNPRQSLRRLVAAYNVPESTLQTHLRGTPSRSKTMSVNRKLQAIGEQSCSVDPRP</sequence>
<feature type="domain" description="HTH psq-type" evidence="1">
    <location>
        <begin position="18"/>
        <end position="58"/>
    </location>
</feature>
<dbReference type="InterPro" id="IPR009057">
    <property type="entry name" value="Homeodomain-like_sf"/>
</dbReference>
<evidence type="ECO:0000313" key="2">
    <source>
        <dbReference type="EMBL" id="KAF1936135.1"/>
    </source>
</evidence>
<organism evidence="2 3">
    <name type="scientific">Clathrospora elynae</name>
    <dbReference type="NCBI Taxonomy" id="706981"/>
    <lineage>
        <taxon>Eukaryota</taxon>
        <taxon>Fungi</taxon>
        <taxon>Dikarya</taxon>
        <taxon>Ascomycota</taxon>
        <taxon>Pezizomycotina</taxon>
        <taxon>Dothideomycetes</taxon>
        <taxon>Pleosporomycetidae</taxon>
        <taxon>Pleosporales</taxon>
        <taxon>Diademaceae</taxon>
        <taxon>Clathrospora</taxon>
    </lineage>
</organism>